<proteinExistence type="predicted"/>
<evidence type="ECO:0000256" key="3">
    <source>
        <dbReference type="ARBA" id="ARBA00023235"/>
    </source>
</evidence>
<evidence type="ECO:0000256" key="1">
    <source>
        <dbReference type="ARBA" id="ARBA00013194"/>
    </source>
</evidence>
<dbReference type="Gene3D" id="2.40.100.10">
    <property type="entry name" value="Cyclophilin-like"/>
    <property type="match status" value="1"/>
</dbReference>
<dbReference type="RefSeq" id="WP_302110308.1">
    <property type="nucleotide sequence ID" value="NZ_JAUKTR010000004.1"/>
</dbReference>
<dbReference type="Proteomes" id="UP001169063">
    <property type="component" value="Unassembled WGS sequence"/>
</dbReference>
<organism evidence="6 7">
    <name type="scientific">Peiella sedimenti</name>
    <dbReference type="NCBI Taxonomy" id="3061083"/>
    <lineage>
        <taxon>Bacteria</taxon>
        <taxon>Pseudomonadati</taxon>
        <taxon>Pseudomonadota</taxon>
        <taxon>Alphaproteobacteria</taxon>
        <taxon>Caulobacterales</taxon>
        <taxon>Caulobacteraceae</taxon>
        <taxon>Peiella</taxon>
    </lineage>
</organism>
<keyword evidence="2" id="KW-0697">Rotamase</keyword>
<dbReference type="InterPro" id="IPR002130">
    <property type="entry name" value="Cyclophilin-type_PPIase_dom"/>
</dbReference>
<gene>
    <name evidence="6" type="ORF">Q0812_10610</name>
</gene>
<keyword evidence="4" id="KW-0732">Signal</keyword>
<comment type="caution">
    <text evidence="6">The sequence shown here is derived from an EMBL/GenBank/DDBJ whole genome shotgun (WGS) entry which is preliminary data.</text>
</comment>
<dbReference type="SUPFAM" id="SSF50891">
    <property type="entry name" value="Cyclophilin-like"/>
    <property type="match status" value="1"/>
</dbReference>
<keyword evidence="7" id="KW-1185">Reference proteome</keyword>
<evidence type="ECO:0000313" key="7">
    <source>
        <dbReference type="Proteomes" id="UP001169063"/>
    </source>
</evidence>
<feature type="chain" id="PRO_5047217666" description="peptidylprolyl isomerase" evidence="4">
    <location>
        <begin position="19"/>
        <end position="193"/>
    </location>
</feature>
<sequence length="193" mass="20182">MIALVLGLLLTPPSDAPAAVIRTSAGEIVVGLDVERAPGTTCNFLRYAAAGAYDGGAFFRTVVFETDANPSQIDVVQAATPAGSDDPGFGPIPLERTRDTGLRHVSGAISMARGEPDTATSSFFIVVEDTGNLDFGGDRHPDGQGFAAFGRVLDGMDVVRAIHAMPATDEQLDQPVRIETVALLTDIPARCRG</sequence>
<dbReference type="EC" id="5.2.1.8" evidence="1"/>
<dbReference type="InterPro" id="IPR029000">
    <property type="entry name" value="Cyclophilin-like_dom_sf"/>
</dbReference>
<evidence type="ECO:0000259" key="5">
    <source>
        <dbReference type="PROSITE" id="PS50072"/>
    </source>
</evidence>
<accession>A0ABT8SNC2</accession>
<name>A0ABT8SNC2_9CAUL</name>
<dbReference type="Pfam" id="PF00160">
    <property type="entry name" value="Pro_isomerase"/>
    <property type="match status" value="1"/>
</dbReference>
<evidence type="ECO:0000256" key="2">
    <source>
        <dbReference type="ARBA" id="ARBA00023110"/>
    </source>
</evidence>
<feature type="signal peptide" evidence="4">
    <location>
        <begin position="1"/>
        <end position="18"/>
    </location>
</feature>
<dbReference type="EMBL" id="JAUKTR010000004">
    <property type="protein sequence ID" value="MDO1559876.1"/>
    <property type="molecule type" value="Genomic_DNA"/>
</dbReference>
<dbReference type="GO" id="GO:0003755">
    <property type="term" value="F:peptidyl-prolyl cis-trans isomerase activity"/>
    <property type="evidence" value="ECO:0007669"/>
    <property type="project" value="UniProtKB-EC"/>
</dbReference>
<evidence type="ECO:0000313" key="6">
    <source>
        <dbReference type="EMBL" id="MDO1559876.1"/>
    </source>
</evidence>
<feature type="domain" description="PPIase cyclophilin-type" evidence="5">
    <location>
        <begin position="23"/>
        <end position="175"/>
    </location>
</feature>
<dbReference type="InterPro" id="IPR044665">
    <property type="entry name" value="E_coli_cyclophilin_A-like"/>
</dbReference>
<dbReference type="PANTHER" id="PTHR43246">
    <property type="entry name" value="PEPTIDYL-PROLYL CIS-TRANS ISOMERASE CYP38, CHLOROPLASTIC"/>
    <property type="match status" value="1"/>
</dbReference>
<dbReference type="PROSITE" id="PS50072">
    <property type="entry name" value="CSA_PPIASE_2"/>
    <property type="match status" value="1"/>
</dbReference>
<keyword evidence="3 6" id="KW-0413">Isomerase</keyword>
<protein>
    <recommendedName>
        <fullName evidence="1">peptidylprolyl isomerase</fullName>
        <ecNumber evidence="1">5.2.1.8</ecNumber>
    </recommendedName>
</protein>
<reference evidence="6" key="1">
    <citation type="submission" date="2023-07" db="EMBL/GenBank/DDBJ databases">
        <title>Brevundimonas soil sp. nov., isolated from the soil of chemical plant.</title>
        <authorList>
            <person name="Wu N."/>
        </authorList>
    </citation>
    <scope>NUCLEOTIDE SEQUENCE</scope>
    <source>
        <strain evidence="6">XZ-24</strain>
    </source>
</reference>
<evidence type="ECO:0000256" key="4">
    <source>
        <dbReference type="SAM" id="SignalP"/>
    </source>
</evidence>